<dbReference type="Proteomes" id="UP001187531">
    <property type="component" value="Unassembled WGS sequence"/>
</dbReference>
<keyword evidence="3" id="KW-0732">Signal</keyword>
<name>A0AA88KV16_ARTSF</name>
<dbReference type="InterPro" id="IPR011489">
    <property type="entry name" value="EMI_domain"/>
</dbReference>
<evidence type="ECO:0000256" key="3">
    <source>
        <dbReference type="ARBA" id="ARBA00022729"/>
    </source>
</evidence>
<keyword evidence="8" id="KW-1185">Reference proteome</keyword>
<dbReference type="Pfam" id="PF07546">
    <property type="entry name" value="EMI"/>
    <property type="match status" value="1"/>
</dbReference>
<dbReference type="PANTHER" id="PTHR15427:SF50">
    <property type="entry name" value="COMPLEMENT C1Q TUMOR NECROSIS FACTOR-RELATED PROTEIN 2-LIKE"/>
    <property type="match status" value="1"/>
</dbReference>
<reference evidence="7" key="1">
    <citation type="submission" date="2023-07" db="EMBL/GenBank/DDBJ databases">
        <title>Chromosome-level genome assembly of Artemia franciscana.</title>
        <authorList>
            <person name="Jo E."/>
        </authorList>
    </citation>
    <scope>NUCLEOTIDE SEQUENCE</scope>
    <source>
        <tissue evidence="7">Whole body</tissue>
    </source>
</reference>
<evidence type="ECO:0000313" key="8">
    <source>
        <dbReference type="Proteomes" id="UP001187531"/>
    </source>
</evidence>
<proteinExistence type="predicted"/>
<evidence type="ECO:0000313" key="7">
    <source>
        <dbReference type="EMBL" id="KAK2708148.1"/>
    </source>
</evidence>
<dbReference type="AlphaFoldDB" id="A0AA88KV16"/>
<gene>
    <name evidence="7" type="ORF">QYM36_013911</name>
</gene>
<keyword evidence="4" id="KW-1015">Disulfide bond</keyword>
<dbReference type="GO" id="GO:0005576">
    <property type="term" value="C:extracellular region"/>
    <property type="evidence" value="ECO:0007669"/>
    <property type="project" value="UniProtKB-SubCell"/>
</dbReference>
<protein>
    <recommendedName>
        <fullName evidence="6">EMI domain-containing protein</fullName>
    </recommendedName>
</protein>
<evidence type="ECO:0000256" key="5">
    <source>
        <dbReference type="SAM" id="MobiDB-lite"/>
    </source>
</evidence>
<accession>A0AA88KV16</accession>
<feature type="non-terminal residue" evidence="7">
    <location>
        <position position="151"/>
    </location>
</feature>
<dbReference type="EMBL" id="JAVRJZ010000018">
    <property type="protein sequence ID" value="KAK2708148.1"/>
    <property type="molecule type" value="Genomic_DNA"/>
</dbReference>
<feature type="domain" description="EMI" evidence="6">
    <location>
        <begin position="7"/>
        <end position="90"/>
    </location>
</feature>
<feature type="region of interest" description="Disordered" evidence="5">
    <location>
        <begin position="113"/>
        <end position="140"/>
    </location>
</feature>
<dbReference type="InterPro" id="IPR050392">
    <property type="entry name" value="Collagen/C1q_domain"/>
</dbReference>
<dbReference type="PANTHER" id="PTHR15427">
    <property type="entry name" value="EMILIN ELASTIN MICROFIBRIL INTERFACE-LOCATED PROTEIN ELASTIN MICROFIBRIL INTERFACER"/>
    <property type="match status" value="1"/>
</dbReference>
<organism evidence="7 8">
    <name type="scientific">Artemia franciscana</name>
    <name type="common">Brine shrimp</name>
    <name type="synonym">Artemia sanfranciscana</name>
    <dbReference type="NCBI Taxonomy" id="6661"/>
    <lineage>
        <taxon>Eukaryota</taxon>
        <taxon>Metazoa</taxon>
        <taxon>Ecdysozoa</taxon>
        <taxon>Arthropoda</taxon>
        <taxon>Crustacea</taxon>
        <taxon>Branchiopoda</taxon>
        <taxon>Anostraca</taxon>
        <taxon>Artemiidae</taxon>
        <taxon>Artemia</taxon>
    </lineage>
</organism>
<keyword evidence="2" id="KW-0964">Secreted</keyword>
<evidence type="ECO:0000256" key="2">
    <source>
        <dbReference type="ARBA" id="ARBA00022525"/>
    </source>
</evidence>
<evidence type="ECO:0000256" key="1">
    <source>
        <dbReference type="ARBA" id="ARBA00004613"/>
    </source>
</evidence>
<sequence length="151" mass="16835">MFGTSKGLNFCTTVVTRTISCTVPNGTETVTKMVPRPCNIYSHGSGRRHGAKCGMEARIAERTKYVTAYKTVSDIQYKCCPGFLGANCDMECFNCTTLQQLEQRIRRLEQRLRGRQANAARPINGATGRPLRPGPPDTSHVPYPFVLYENE</sequence>
<evidence type="ECO:0000256" key="4">
    <source>
        <dbReference type="ARBA" id="ARBA00023157"/>
    </source>
</evidence>
<evidence type="ECO:0000259" key="6">
    <source>
        <dbReference type="PROSITE" id="PS51041"/>
    </source>
</evidence>
<dbReference type="CDD" id="cd14653">
    <property type="entry name" value="ZIP_Gal4p-like"/>
    <property type="match status" value="1"/>
</dbReference>
<comment type="caution">
    <text evidence="7">The sequence shown here is derived from an EMBL/GenBank/DDBJ whole genome shotgun (WGS) entry which is preliminary data.</text>
</comment>
<dbReference type="PROSITE" id="PS51041">
    <property type="entry name" value="EMI"/>
    <property type="match status" value="1"/>
</dbReference>
<comment type="subcellular location">
    <subcellularLocation>
        <location evidence="1">Secreted</location>
    </subcellularLocation>
</comment>